<comment type="caution">
    <text evidence="2">The sequence shown here is derived from an EMBL/GenBank/DDBJ whole genome shotgun (WGS) entry which is preliminary data.</text>
</comment>
<accession>A0A8J3L9B4</accession>
<reference evidence="2 3" key="1">
    <citation type="submission" date="2021-01" db="EMBL/GenBank/DDBJ databases">
        <title>Whole genome shotgun sequence of Catellatospora coxensis NBRC 107359.</title>
        <authorList>
            <person name="Komaki H."/>
            <person name="Tamura T."/>
        </authorList>
    </citation>
    <scope>NUCLEOTIDE SEQUENCE [LARGE SCALE GENOMIC DNA]</scope>
    <source>
        <strain evidence="2 3">NBRC 107359</strain>
    </source>
</reference>
<dbReference type="Proteomes" id="UP000630887">
    <property type="component" value="Unassembled WGS sequence"/>
</dbReference>
<feature type="region of interest" description="Disordered" evidence="1">
    <location>
        <begin position="123"/>
        <end position="144"/>
    </location>
</feature>
<gene>
    <name evidence="2" type="ORF">Cco03nite_71200</name>
</gene>
<evidence type="ECO:0000256" key="1">
    <source>
        <dbReference type="SAM" id="MobiDB-lite"/>
    </source>
</evidence>
<dbReference type="AlphaFoldDB" id="A0A8J3L9B4"/>
<name>A0A8J3L9B4_9ACTN</name>
<protein>
    <submittedName>
        <fullName evidence="2">Uncharacterized protein</fullName>
    </submittedName>
</protein>
<proteinExistence type="predicted"/>
<organism evidence="2 3">
    <name type="scientific">Catellatospora coxensis</name>
    <dbReference type="NCBI Taxonomy" id="310354"/>
    <lineage>
        <taxon>Bacteria</taxon>
        <taxon>Bacillati</taxon>
        <taxon>Actinomycetota</taxon>
        <taxon>Actinomycetes</taxon>
        <taxon>Micromonosporales</taxon>
        <taxon>Micromonosporaceae</taxon>
        <taxon>Catellatospora</taxon>
    </lineage>
</organism>
<keyword evidence="3" id="KW-1185">Reference proteome</keyword>
<dbReference type="EMBL" id="BONI01000088">
    <property type="protein sequence ID" value="GIG10420.1"/>
    <property type="molecule type" value="Genomic_DNA"/>
</dbReference>
<evidence type="ECO:0000313" key="2">
    <source>
        <dbReference type="EMBL" id="GIG10420.1"/>
    </source>
</evidence>
<evidence type="ECO:0000313" key="3">
    <source>
        <dbReference type="Proteomes" id="UP000630887"/>
    </source>
</evidence>
<sequence length="144" mass="15140">MTTSIATSTRPAQAQVGVGAISQRTSTLCNLVRRLAGRQPWTGQAGGVQAPTGTPFSRESGSLAIASDYPRGTDVWAYVAGSWLPAQVIDTDGNSAMVAYRVPGSGTRLVEAVHASYLSRRCDDRRTSSDLSASQRSARPIGAK</sequence>